<evidence type="ECO:0000313" key="2">
    <source>
        <dbReference type="Proteomes" id="UP000187429"/>
    </source>
</evidence>
<gene>
    <name evidence="1" type="ORF">AYI69_g7346</name>
</gene>
<protein>
    <submittedName>
        <fullName evidence="1">Uncharacterized protein</fullName>
    </submittedName>
</protein>
<accession>A0A1R1XSP7</accession>
<dbReference type="EMBL" id="LSSM01003516">
    <property type="protein sequence ID" value="OMJ17645.1"/>
    <property type="molecule type" value="Genomic_DNA"/>
</dbReference>
<proteinExistence type="predicted"/>
<keyword evidence="2" id="KW-1185">Reference proteome</keyword>
<dbReference type="AlphaFoldDB" id="A0A1R1XSP7"/>
<reference evidence="2" key="1">
    <citation type="submission" date="2017-01" db="EMBL/GenBank/DDBJ databases">
        <authorList>
            <person name="Wang Y."/>
            <person name="White M."/>
            <person name="Kvist S."/>
            <person name="Moncalvo J.-M."/>
        </authorList>
    </citation>
    <scope>NUCLEOTIDE SEQUENCE [LARGE SCALE GENOMIC DNA]</scope>
    <source>
        <strain evidence="2">ID-206-W2</strain>
    </source>
</reference>
<dbReference type="Proteomes" id="UP000187429">
    <property type="component" value="Unassembled WGS sequence"/>
</dbReference>
<organism evidence="1 2">
    <name type="scientific">Smittium culicis</name>
    <dbReference type="NCBI Taxonomy" id="133412"/>
    <lineage>
        <taxon>Eukaryota</taxon>
        <taxon>Fungi</taxon>
        <taxon>Fungi incertae sedis</taxon>
        <taxon>Zoopagomycota</taxon>
        <taxon>Kickxellomycotina</taxon>
        <taxon>Harpellomycetes</taxon>
        <taxon>Harpellales</taxon>
        <taxon>Legeriomycetaceae</taxon>
        <taxon>Smittium</taxon>
    </lineage>
</organism>
<comment type="caution">
    <text evidence="1">The sequence shown here is derived from an EMBL/GenBank/DDBJ whole genome shotgun (WGS) entry which is preliminary data.</text>
</comment>
<sequence>MISKNPNQLFKLPSQHLLENNSLYTPILSQTSLGAPKTLYSQDILQNKNLESNYYLSITKNNQINNNRNSRKGCKNGTRSAENVPKNAPLILNTCLNRPSINEASYLHDNVPLKRKNNLMSISYLLNTD</sequence>
<evidence type="ECO:0000313" key="1">
    <source>
        <dbReference type="EMBL" id="OMJ17645.1"/>
    </source>
</evidence>
<name>A0A1R1XSP7_9FUNG</name>